<keyword evidence="2" id="KW-1185">Reference proteome</keyword>
<protein>
    <submittedName>
        <fullName evidence="1">Uncharacterized protein</fullName>
    </submittedName>
</protein>
<dbReference type="EMBL" id="JACGCM010001644">
    <property type="protein sequence ID" value="KAF6152218.1"/>
    <property type="molecule type" value="Genomic_DNA"/>
</dbReference>
<organism evidence="1 2">
    <name type="scientific">Kingdonia uniflora</name>
    <dbReference type="NCBI Taxonomy" id="39325"/>
    <lineage>
        <taxon>Eukaryota</taxon>
        <taxon>Viridiplantae</taxon>
        <taxon>Streptophyta</taxon>
        <taxon>Embryophyta</taxon>
        <taxon>Tracheophyta</taxon>
        <taxon>Spermatophyta</taxon>
        <taxon>Magnoliopsida</taxon>
        <taxon>Ranunculales</taxon>
        <taxon>Circaeasteraceae</taxon>
        <taxon>Kingdonia</taxon>
    </lineage>
</organism>
<comment type="caution">
    <text evidence="1">The sequence shown here is derived from an EMBL/GenBank/DDBJ whole genome shotgun (WGS) entry which is preliminary data.</text>
</comment>
<accession>A0A7J7MBT7</accession>
<dbReference type="AlphaFoldDB" id="A0A7J7MBT7"/>
<gene>
    <name evidence="1" type="ORF">GIB67_005872</name>
</gene>
<feature type="non-terminal residue" evidence="1">
    <location>
        <position position="1"/>
    </location>
</feature>
<name>A0A7J7MBT7_9MAGN</name>
<dbReference type="Proteomes" id="UP000541444">
    <property type="component" value="Unassembled WGS sequence"/>
</dbReference>
<proteinExistence type="predicted"/>
<evidence type="ECO:0000313" key="2">
    <source>
        <dbReference type="Proteomes" id="UP000541444"/>
    </source>
</evidence>
<evidence type="ECO:0000313" key="1">
    <source>
        <dbReference type="EMBL" id="KAF6152218.1"/>
    </source>
</evidence>
<sequence>AILCSKLILCKESTTVSSNLLGSQASIKSIAGRTNFLTKYEVCYGQQVNTQKSSIYLDAKIPIARKHLKQVASEFPLIYLDASITYGKI</sequence>
<reference evidence="1 2" key="1">
    <citation type="journal article" date="2020" name="IScience">
        <title>Genome Sequencing of the Endangered Kingdonia uniflora (Circaeasteraceae, Ranunculales) Reveals Potential Mechanisms of Evolutionary Specialization.</title>
        <authorList>
            <person name="Sun Y."/>
            <person name="Deng T."/>
            <person name="Zhang A."/>
            <person name="Moore M.J."/>
            <person name="Landis J.B."/>
            <person name="Lin N."/>
            <person name="Zhang H."/>
            <person name="Zhang X."/>
            <person name="Huang J."/>
            <person name="Zhang X."/>
            <person name="Sun H."/>
            <person name="Wang H."/>
        </authorList>
    </citation>
    <scope>NUCLEOTIDE SEQUENCE [LARGE SCALE GENOMIC DNA]</scope>
    <source>
        <strain evidence="1">TB1705</strain>
        <tissue evidence="1">Leaf</tissue>
    </source>
</reference>